<keyword evidence="3" id="KW-0175">Coiled coil</keyword>
<evidence type="ECO:0000313" key="4">
    <source>
        <dbReference type="EMBL" id="MFM2486136.1"/>
    </source>
</evidence>
<comment type="caution">
    <text evidence="4">The sequence shown here is derived from an EMBL/GenBank/DDBJ whole genome shotgun (WGS) entry which is preliminary data.</text>
</comment>
<dbReference type="PANTHER" id="PTHR30203">
    <property type="entry name" value="OUTER MEMBRANE CATION EFFLUX PROTEIN"/>
    <property type="match status" value="1"/>
</dbReference>
<dbReference type="InterPro" id="IPR003423">
    <property type="entry name" value="OMP_efflux"/>
</dbReference>
<sequence>MKKQWKHGAITFLMVSSLAGCSMVGPDYKPPKVDLSLQYKAAKGWLVATPQAAQAKGPWWQVYHDPELSQLMSKVAVNNQNVAQYAAQYQQARSLAVEAGANLAPELSASASQSRARSSSNVSSSHSLNASLSWEVDLWGKLRRTRQERQASAQASAAELASATLSAQSELAQDYFQTRVLDAQIKLYRDNIEIYQRYLKIVNNQYKAGKGSQASVAQAKTQLYSARASMLALTWQRAQLEHAIAVLMGQPPATFSLAVKPLDYHLPSIPASIPASLLQRRPDIANAERNMASANAAIGVAIAGYYPELSLSASGGFSSGSWKDLLTWPARMWSIGPSVSETLFDFGRTKAQVNQAKANYQAKVANYRQTVLDALKEVEDYLSETHILSSEMQAQQQATAFAKESARVTFNQYRAGMIAYLDAATTQVTSLNQQQNLLTLQKTQLVTSVKLIAALGGGWSKAAIMRSGSTNSLDSAAASAVPNTAPTH</sequence>
<evidence type="ECO:0000256" key="2">
    <source>
        <dbReference type="RuleBase" id="RU362097"/>
    </source>
</evidence>
<keyword evidence="2" id="KW-0732">Signal</keyword>
<reference evidence="4 5" key="1">
    <citation type="journal article" date="2013" name="Int. J. Syst. Evol. Microbiol.">
        <title>Celerinatantimonas yamalensis sp. nov., a cold-adapted diazotrophic bacterium from a cold permafrost brine.</title>
        <authorList>
            <person name="Shcherbakova V."/>
            <person name="Chuvilskaya N."/>
            <person name="Rivkina E."/>
            <person name="Demidov N."/>
            <person name="Uchaeva V."/>
            <person name="Suetin S."/>
            <person name="Suzina N."/>
            <person name="Gilichinsky D."/>
        </authorList>
    </citation>
    <scope>NUCLEOTIDE SEQUENCE [LARGE SCALE GENOMIC DNA]</scope>
    <source>
        <strain evidence="4 5">C7</strain>
    </source>
</reference>
<feature type="coiled-coil region" evidence="3">
    <location>
        <begin position="350"/>
        <end position="377"/>
    </location>
</feature>
<dbReference type="RefSeq" id="WP_408624418.1">
    <property type="nucleotide sequence ID" value="NZ_JBEQCT010000007.1"/>
</dbReference>
<dbReference type="Pfam" id="PF02321">
    <property type="entry name" value="OEP"/>
    <property type="match status" value="2"/>
</dbReference>
<proteinExistence type="inferred from homology"/>
<name>A0ABW9G8Z0_9GAMM</name>
<feature type="signal peptide" evidence="2">
    <location>
        <begin position="1"/>
        <end position="19"/>
    </location>
</feature>
<dbReference type="PROSITE" id="PS51257">
    <property type="entry name" value="PROKAR_LIPOPROTEIN"/>
    <property type="match status" value="1"/>
</dbReference>
<comment type="subcellular location">
    <subcellularLocation>
        <location evidence="2">Cell outer membrane</location>
        <topology evidence="2">Lipid-anchor</topology>
    </subcellularLocation>
</comment>
<accession>A0ABW9G8Z0</accession>
<keyword evidence="2" id="KW-0472">Membrane</keyword>
<dbReference type="NCBIfam" id="TIGR01845">
    <property type="entry name" value="outer_NodT"/>
    <property type="match status" value="1"/>
</dbReference>
<dbReference type="Gene3D" id="1.20.1600.10">
    <property type="entry name" value="Outer membrane efflux proteins (OEP)"/>
    <property type="match status" value="1"/>
</dbReference>
<organism evidence="4 5">
    <name type="scientific">Celerinatantimonas yamalensis</name>
    <dbReference type="NCBI Taxonomy" id="559956"/>
    <lineage>
        <taxon>Bacteria</taxon>
        <taxon>Pseudomonadati</taxon>
        <taxon>Pseudomonadota</taxon>
        <taxon>Gammaproteobacteria</taxon>
        <taxon>Celerinatantimonadaceae</taxon>
        <taxon>Celerinatantimonas</taxon>
    </lineage>
</organism>
<feature type="chain" id="PRO_5045010294" evidence="2">
    <location>
        <begin position="20"/>
        <end position="488"/>
    </location>
</feature>
<dbReference type="SUPFAM" id="SSF56954">
    <property type="entry name" value="Outer membrane efflux proteins (OEP)"/>
    <property type="match status" value="1"/>
</dbReference>
<keyword evidence="5" id="KW-1185">Reference proteome</keyword>
<evidence type="ECO:0000256" key="3">
    <source>
        <dbReference type="SAM" id="Coils"/>
    </source>
</evidence>
<protein>
    <submittedName>
        <fullName evidence="4">Efflux transporter outer membrane subunit</fullName>
    </submittedName>
</protein>
<dbReference type="InterPro" id="IPR010131">
    <property type="entry name" value="MdtP/NodT-like"/>
</dbReference>
<gene>
    <name evidence="4" type="ORF">ABUE30_13875</name>
</gene>
<dbReference type="EMBL" id="JBEQCT010000007">
    <property type="protein sequence ID" value="MFM2486136.1"/>
    <property type="molecule type" value="Genomic_DNA"/>
</dbReference>
<evidence type="ECO:0000313" key="5">
    <source>
        <dbReference type="Proteomes" id="UP001629953"/>
    </source>
</evidence>
<dbReference type="Proteomes" id="UP001629953">
    <property type="component" value="Unassembled WGS sequence"/>
</dbReference>
<keyword evidence="2" id="KW-0564">Palmitate</keyword>
<keyword evidence="2" id="KW-1134">Transmembrane beta strand</keyword>
<evidence type="ECO:0000256" key="1">
    <source>
        <dbReference type="ARBA" id="ARBA00007613"/>
    </source>
</evidence>
<dbReference type="Gene3D" id="2.20.200.10">
    <property type="entry name" value="Outer membrane efflux proteins (OEP)"/>
    <property type="match status" value="1"/>
</dbReference>
<comment type="similarity">
    <text evidence="1 2">Belongs to the outer membrane factor (OMF) (TC 1.B.17) family.</text>
</comment>
<dbReference type="PANTHER" id="PTHR30203:SF33">
    <property type="entry name" value="BLR4455 PROTEIN"/>
    <property type="match status" value="1"/>
</dbReference>
<keyword evidence="2" id="KW-0449">Lipoprotein</keyword>
<keyword evidence="2" id="KW-0812">Transmembrane</keyword>